<evidence type="ECO:0000313" key="3">
    <source>
        <dbReference type="Proteomes" id="UP000240542"/>
    </source>
</evidence>
<evidence type="ECO:0000313" key="2">
    <source>
        <dbReference type="EMBL" id="PSK82247.1"/>
    </source>
</evidence>
<dbReference type="Pfam" id="PF14534">
    <property type="entry name" value="DUF4440"/>
    <property type="match status" value="1"/>
</dbReference>
<name>A0A2P8CBC4_9ACTN</name>
<accession>A0A2P8CBC4</accession>
<evidence type="ECO:0000259" key="1">
    <source>
        <dbReference type="Pfam" id="PF14534"/>
    </source>
</evidence>
<dbReference type="AlphaFoldDB" id="A0A2P8CBC4"/>
<gene>
    <name evidence="2" type="ORF">CLV63_14317</name>
</gene>
<dbReference type="SUPFAM" id="SSF54427">
    <property type="entry name" value="NTF2-like"/>
    <property type="match status" value="1"/>
</dbReference>
<dbReference type="EMBL" id="PYGA01000043">
    <property type="protein sequence ID" value="PSK82247.1"/>
    <property type="molecule type" value="Genomic_DNA"/>
</dbReference>
<dbReference type="InterPro" id="IPR027843">
    <property type="entry name" value="DUF4440"/>
</dbReference>
<comment type="caution">
    <text evidence="2">The sequence shown here is derived from an EMBL/GenBank/DDBJ whole genome shotgun (WGS) entry which is preliminary data.</text>
</comment>
<sequence length="143" mass="15982">MMVGMETTVIDQQTQEAEIEAIKQVIATLEHSQQNESPEEFVGLFRADAIWTTGHGKRLTGRDEISSFTHQVLPGAMKDSTATYEVVHVLFIRPDVAAVKARAQYWTLDRQPIGNAGTPLYVMAKEDGRWLLVACQNTEIHAQ</sequence>
<organism evidence="2 3">
    <name type="scientific">Murinocardiopsis flavida</name>
    <dbReference type="NCBI Taxonomy" id="645275"/>
    <lineage>
        <taxon>Bacteria</taxon>
        <taxon>Bacillati</taxon>
        <taxon>Actinomycetota</taxon>
        <taxon>Actinomycetes</taxon>
        <taxon>Streptosporangiales</taxon>
        <taxon>Nocardiopsidaceae</taxon>
        <taxon>Murinocardiopsis</taxon>
    </lineage>
</organism>
<dbReference type="NCBIfam" id="TIGR02246">
    <property type="entry name" value="SgcJ/EcaC family oxidoreductase"/>
    <property type="match status" value="1"/>
</dbReference>
<protein>
    <submittedName>
        <fullName evidence="2">Uncharacterized protein (TIGR02246 family)</fullName>
    </submittedName>
</protein>
<keyword evidence="3" id="KW-1185">Reference proteome</keyword>
<proteinExistence type="predicted"/>
<feature type="domain" description="DUF4440" evidence="1">
    <location>
        <begin position="22"/>
        <end position="132"/>
    </location>
</feature>
<dbReference type="Gene3D" id="3.10.450.50">
    <property type="match status" value="1"/>
</dbReference>
<dbReference type="Proteomes" id="UP000240542">
    <property type="component" value="Unassembled WGS sequence"/>
</dbReference>
<reference evidence="2 3" key="1">
    <citation type="submission" date="2018-03" db="EMBL/GenBank/DDBJ databases">
        <title>Genomic Encyclopedia of Archaeal and Bacterial Type Strains, Phase II (KMG-II): from individual species to whole genera.</title>
        <authorList>
            <person name="Goeker M."/>
        </authorList>
    </citation>
    <scope>NUCLEOTIDE SEQUENCE [LARGE SCALE GENOMIC DNA]</scope>
    <source>
        <strain evidence="2 3">DSM 45312</strain>
    </source>
</reference>
<dbReference type="InterPro" id="IPR011944">
    <property type="entry name" value="Steroid_delta5-4_isomerase"/>
</dbReference>
<dbReference type="OrthoDB" id="582247at2"/>
<dbReference type="InterPro" id="IPR032710">
    <property type="entry name" value="NTF2-like_dom_sf"/>
</dbReference>